<evidence type="ECO:0000313" key="7">
    <source>
        <dbReference type="EMBL" id="OXB64886.1"/>
    </source>
</evidence>
<feature type="compositionally biased region" description="Low complexity" evidence="5">
    <location>
        <begin position="63"/>
        <end position="72"/>
    </location>
</feature>
<protein>
    <recommendedName>
        <fullName evidence="6">PPM-type phosphatase domain-containing protein</fullName>
    </recommendedName>
</protein>
<organism evidence="7 8">
    <name type="scientific">Callipepla squamata</name>
    <name type="common">Scaled quail</name>
    <dbReference type="NCBI Taxonomy" id="9009"/>
    <lineage>
        <taxon>Eukaryota</taxon>
        <taxon>Metazoa</taxon>
        <taxon>Chordata</taxon>
        <taxon>Craniata</taxon>
        <taxon>Vertebrata</taxon>
        <taxon>Euteleostomi</taxon>
        <taxon>Archelosauria</taxon>
        <taxon>Archosauria</taxon>
        <taxon>Dinosauria</taxon>
        <taxon>Saurischia</taxon>
        <taxon>Theropoda</taxon>
        <taxon>Coelurosauria</taxon>
        <taxon>Aves</taxon>
        <taxon>Neognathae</taxon>
        <taxon>Galloanserae</taxon>
        <taxon>Galliformes</taxon>
        <taxon>Odontophoridae</taxon>
        <taxon>Callipepla</taxon>
    </lineage>
</organism>
<comment type="similarity">
    <text evidence="4">Belongs to the PP2C family.</text>
</comment>
<keyword evidence="8" id="KW-1185">Reference proteome</keyword>
<dbReference type="InterPro" id="IPR036457">
    <property type="entry name" value="PPM-type-like_dom_sf"/>
</dbReference>
<proteinExistence type="inferred from homology"/>
<feature type="region of interest" description="Disordered" evidence="5">
    <location>
        <begin position="31"/>
        <end position="82"/>
    </location>
</feature>
<evidence type="ECO:0000256" key="2">
    <source>
        <dbReference type="ARBA" id="ARBA00022801"/>
    </source>
</evidence>
<gene>
    <name evidence="7" type="ORF">ASZ78_009767</name>
</gene>
<comment type="caution">
    <text evidence="7">The sequence shown here is derived from an EMBL/GenBank/DDBJ whole genome shotgun (WGS) entry which is preliminary data.</text>
</comment>
<dbReference type="InterPro" id="IPR000222">
    <property type="entry name" value="PP2C_BS"/>
</dbReference>
<dbReference type="CDD" id="cd00143">
    <property type="entry name" value="PP2Cc"/>
    <property type="match status" value="1"/>
</dbReference>
<dbReference type="SUPFAM" id="SSF81606">
    <property type="entry name" value="PP2C-like"/>
    <property type="match status" value="1"/>
</dbReference>
<dbReference type="AlphaFoldDB" id="A0A226NB78"/>
<dbReference type="Gene3D" id="3.60.40.10">
    <property type="entry name" value="PPM-type phosphatase domain"/>
    <property type="match status" value="1"/>
</dbReference>
<evidence type="ECO:0000313" key="8">
    <source>
        <dbReference type="Proteomes" id="UP000198323"/>
    </source>
</evidence>
<dbReference type="GO" id="GO:0004722">
    <property type="term" value="F:protein serine/threonine phosphatase activity"/>
    <property type="evidence" value="ECO:0007669"/>
    <property type="project" value="InterPro"/>
</dbReference>
<evidence type="ECO:0000259" key="6">
    <source>
        <dbReference type="PROSITE" id="PS51746"/>
    </source>
</evidence>
<evidence type="ECO:0000256" key="1">
    <source>
        <dbReference type="ARBA" id="ARBA00022723"/>
    </source>
</evidence>
<dbReference type="Proteomes" id="UP000198323">
    <property type="component" value="Unassembled WGS sequence"/>
</dbReference>
<feature type="domain" description="PPM-type phosphatase" evidence="6">
    <location>
        <begin position="8"/>
        <end position="308"/>
    </location>
</feature>
<dbReference type="STRING" id="9009.A0A226NB78"/>
<dbReference type="SMART" id="SM00332">
    <property type="entry name" value="PP2Cc"/>
    <property type="match status" value="1"/>
</dbReference>
<accession>A0A226NB78</accession>
<dbReference type="Pfam" id="PF00481">
    <property type="entry name" value="PP2C"/>
    <property type="match status" value="2"/>
</dbReference>
<keyword evidence="2 4" id="KW-0378">Hydrolase</keyword>
<dbReference type="PROSITE" id="PS01032">
    <property type="entry name" value="PPM_1"/>
    <property type="match status" value="1"/>
</dbReference>
<sequence length="308" mass="33105">MEGPYSLGVSVFSDQGGRKYMEDVTQIVVEPEPPAAAERGPAHKGGAAPGGALGDGVRRRAGGPRAAEEGALPPGPGCGSGRRPRRSVAFFAVCDGHGGREAAQFARENLWGFIKKQKGFGSAEPAAVCAALRKGFIACHRAMWKKLRRKLYILDAELRIKNKDLLVLFFFPLPAAEWPKTMTGLPSTSGTTASVVIIRGSKMYVAHVGDSGVVLGVQDDPKDDFVRAVEVTQDHKPELPKERERIEGLGGSVINKSGVNRVVWKRPRLTHNGPVRRSTVIDQIPFLAVARALGKSGTRAELYPALLI</sequence>
<keyword evidence="3 4" id="KW-0904">Protein phosphatase</keyword>
<dbReference type="EMBL" id="MCFN01000109">
    <property type="protein sequence ID" value="OXB64886.1"/>
    <property type="molecule type" value="Genomic_DNA"/>
</dbReference>
<keyword evidence="1" id="KW-0479">Metal-binding</keyword>
<dbReference type="OrthoDB" id="10025511at2759"/>
<evidence type="ECO:0000256" key="4">
    <source>
        <dbReference type="RuleBase" id="RU003465"/>
    </source>
</evidence>
<evidence type="ECO:0000256" key="3">
    <source>
        <dbReference type="ARBA" id="ARBA00022912"/>
    </source>
</evidence>
<name>A0A226NB78_CALSU</name>
<reference evidence="7 8" key="1">
    <citation type="submission" date="2016-07" db="EMBL/GenBank/DDBJ databases">
        <title>Disparate Historic Effective Population Sizes Predicted by Modern Levels of Genome Diversity for the Scaled Quail (Callipepla squamata) and the Northern Bobwhite (Colinus virginianus): Inferences from First and Second Generation Draft Genome Assemblies for Sympatric New World Quail.</title>
        <authorList>
            <person name="Oldeschulte D.L."/>
            <person name="Halley Y.A."/>
            <person name="Bhattarai E.K."/>
            <person name="Brashear W.A."/>
            <person name="Hill J."/>
            <person name="Metz R.P."/>
            <person name="Johnson C.D."/>
            <person name="Rollins D."/>
            <person name="Peterson M.J."/>
            <person name="Bickhart D.M."/>
            <person name="Decker J.E."/>
            <person name="Seabury C.M."/>
        </authorList>
    </citation>
    <scope>NUCLEOTIDE SEQUENCE [LARGE SCALE GENOMIC DNA]</scope>
    <source>
        <strain evidence="7 8">Texas</strain>
        <tissue evidence="7">Leg muscle</tissue>
    </source>
</reference>
<dbReference type="InterPro" id="IPR015655">
    <property type="entry name" value="PP2C"/>
</dbReference>
<dbReference type="GO" id="GO:0046872">
    <property type="term" value="F:metal ion binding"/>
    <property type="evidence" value="ECO:0007669"/>
    <property type="project" value="UniProtKB-KW"/>
</dbReference>
<dbReference type="InterPro" id="IPR001932">
    <property type="entry name" value="PPM-type_phosphatase-like_dom"/>
</dbReference>
<evidence type="ECO:0000256" key="5">
    <source>
        <dbReference type="SAM" id="MobiDB-lite"/>
    </source>
</evidence>
<dbReference type="PANTHER" id="PTHR47992">
    <property type="entry name" value="PROTEIN PHOSPHATASE"/>
    <property type="match status" value="1"/>
</dbReference>
<dbReference type="PROSITE" id="PS51746">
    <property type="entry name" value="PPM_2"/>
    <property type="match status" value="1"/>
</dbReference>